<dbReference type="PATRIC" id="fig|1424334.3.peg.3726"/>
<dbReference type="PANTHER" id="PTHR30632:SF0">
    <property type="entry name" value="SULFATE-BINDING PROTEIN"/>
    <property type="match status" value="1"/>
</dbReference>
<dbReference type="HOGENOM" id="CLU_083611_0_0_4"/>
<dbReference type="InterPro" id="IPR005950">
    <property type="entry name" value="ModA"/>
</dbReference>
<reference evidence="4 5" key="1">
    <citation type="journal article" date="2014" name="Genome Announc.">
        <title>Draft Genome Sequence of Advenella kashmirensis Strain W13003, a Polycyclic Aromatic Hydrocarbon-Degrading Bacterium.</title>
        <authorList>
            <person name="Wang X."/>
            <person name="Jin D."/>
            <person name="Zhou L."/>
            <person name="Wu L."/>
            <person name="An W."/>
            <person name="Zhao L."/>
        </authorList>
    </citation>
    <scope>NUCLEOTIDE SEQUENCE [LARGE SCALE GENOMIC DNA]</scope>
    <source>
        <strain evidence="4 5">W13003</strain>
    </source>
</reference>
<comment type="caution">
    <text evidence="4">The sequence shown here is derived from an EMBL/GenBank/DDBJ whole genome shotgun (WGS) entry which is preliminary data.</text>
</comment>
<dbReference type="GO" id="GO:0046872">
    <property type="term" value="F:metal ion binding"/>
    <property type="evidence" value="ECO:0007669"/>
    <property type="project" value="UniProtKB-KW"/>
</dbReference>
<accession>V8QMQ8</accession>
<dbReference type="AlphaFoldDB" id="V8QMQ8"/>
<dbReference type="Pfam" id="PF13531">
    <property type="entry name" value="SBP_bac_11"/>
    <property type="match status" value="1"/>
</dbReference>
<gene>
    <name evidence="4" type="ORF">W822_18560</name>
</gene>
<evidence type="ECO:0000313" key="5">
    <source>
        <dbReference type="Proteomes" id="UP000018733"/>
    </source>
</evidence>
<dbReference type="NCBIfam" id="TIGR01256">
    <property type="entry name" value="modA"/>
    <property type="match status" value="1"/>
</dbReference>
<dbReference type="eggNOG" id="COG0725">
    <property type="taxonomic scope" value="Bacteria"/>
</dbReference>
<keyword evidence="3" id="KW-0732">Signal</keyword>
<proteinExistence type="inferred from homology"/>
<comment type="similarity">
    <text evidence="1">Belongs to the bacterial solute-binding protein ModA family.</text>
</comment>
<evidence type="ECO:0000256" key="1">
    <source>
        <dbReference type="ARBA" id="ARBA00009175"/>
    </source>
</evidence>
<dbReference type="STRING" id="1424334.W822_18560"/>
<dbReference type="InterPro" id="IPR050682">
    <property type="entry name" value="ModA/WtpA"/>
</dbReference>
<evidence type="ECO:0000313" key="4">
    <source>
        <dbReference type="EMBL" id="ETF01261.1"/>
    </source>
</evidence>
<dbReference type="GO" id="GO:0030973">
    <property type="term" value="F:molybdate ion binding"/>
    <property type="evidence" value="ECO:0007669"/>
    <property type="project" value="TreeGrafter"/>
</dbReference>
<dbReference type="RefSeq" id="WP_024006644.1">
    <property type="nucleotide sequence ID" value="NZ_KI650981.1"/>
</dbReference>
<dbReference type="GO" id="GO:0015689">
    <property type="term" value="P:molybdate ion transport"/>
    <property type="evidence" value="ECO:0007669"/>
    <property type="project" value="InterPro"/>
</dbReference>
<protein>
    <submittedName>
        <fullName evidence="4">Molybdenum ABC transporter substrate-binding protein</fullName>
    </submittedName>
</protein>
<keyword evidence="5" id="KW-1185">Reference proteome</keyword>
<dbReference type="OrthoDB" id="516817at2"/>
<dbReference type="SUPFAM" id="SSF53850">
    <property type="entry name" value="Periplasmic binding protein-like II"/>
    <property type="match status" value="1"/>
</dbReference>
<dbReference type="EMBL" id="AYXT01000012">
    <property type="protein sequence ID" value="ETF01261.1"/>
    <property type="molecule type" value="Genomic_DNA"/>
</dbReference>
<organism evidence="4 5">
    <name type="scientific">Advenella kashmirensis W13003</name>
    <dbReference type="NCBI Taxonomy" id="1424334"/>
    <lineage>
        <taxon>Bacteria</taxon>
        <taxon>Pseudomonadati</taxon>
        <taxon>Pseudomonadota</taxon>
        <taxon>Betaproteobacteria</taxon>
        <taxon>Burkholderiales</taxon>
        <taxon>Alcaligenaceae</taxon>
    </lineage>
</organism>
<dbReference type="Proteomes" id="UP000018733">
    <property type="component" value="Unassembled WGS sequence"/>
</dbReference>
<keyword evidence="2" id="KW-0479">Metal-binding</keyword>
<evidence type="ECO:0000256" key="3">
    <source>
        <dbReference type="ARBA" id="ARBA00022729"/>
    </source>
</evidence>
<dbReference type="Gene3D" id="3.40.190.10">
    <property type="entry name" value="Periplasmic binding protein-like II"/>
    <property type="match status" value="2"/>
</dbReference>
<dbReference type="PANTHER" id="PTHR30632">
    <property type="entry name" value="MOLYBDATE-BINDING PERIPLASMIC PROTEIN"/>
    <property type="match status" value="1"/>
</dbReference>
<sequence>MNEAIVVYAAGSLKRALTVLFERFEQDSGLSVHAQFGPAGLLRERLQKGERADLFASADRANPARLVAMGLAVNSQRFARNELCAVVKNNSDICTETLLTAMLDPLLTVGTSTPVLDPSGDYAVQVFEKADQLRNGASAILKSKATPLVGGRTSTPIPDGWAASEYLVDSGTADIFLSYASYRDAIELAGRTRVIELPGPLQIQADYVMASMNPESGHVLALRAFIMSEAGQAILKQFGFRDHAGC</sequence>
<name>V8QMQ8_9BURK</name>
<evidence type="ECO:0000256" key="2">
    <source>
        <dbReference type="ARBA" id="ARBA00022723"/>
    </source>
</evidence>